<sequence>MVSSILGRMLPSPLGYPSGLRGRLIHLSCVSAMKTIPLLFCAAAVVTMPVMAETQADSVHASIEKALNESAASWTAGDLKTFMQVYENSPTTRYIGSQGVTTGYAAIEEMYAKRFKKGDGASMGQLSLQLIDVKEMGSQYAFVVGRYFLKQDTGVTVSGITTLVFHKVGARWLIVADHSS</sequence>
<dbReference type="InterPro" id="IPR027843">
    <property type="entry name" value="DUF4440"/>
</dbReference>
<dbReference type="InterPro" id="IPR032710">
    <property type="entry name" value="NTF2-like_dom_sf"/>
</dbReference>
<name>A0A369UKE9_9GAMM</name>
<gene>
    <name evidence="2" type="ORF">DVJ77_19575</name>
</gene>
<dbReference type="AlphaFoldDB" id="A0A369UKE9"/>
<feature type="domain" description="DUF4440" evidence="1">
    <location>
        <begin position="63"/>
        <end position="174"/>
    </location>
</feature>
<dbReference type="Pfam" id="PF14534">
    <property type="entry name" value="DUF4440"/>
    <property type="match status" value="1"/>
</dbReference>
<evidence type="ECO:0000313" key="3">
    <source>
        <dbReference type="Proteomes" id="UP000253782"/>
    </source>
</evidence>
<dbReference type="Proteomes" id="UP000253782">
    <property type="component" value="Unassembled WGS sequence"/>
</dbReference>
<protein>
    <recommendedName>
        <fullName evidence="1">DUF4440 domain-containing protein</fullName>
    </recommendedName>
</protein>
<evidence type="ECO:0000313" key="2">
    <source>
        <dbReference type="EMBL" id="RDD80070.1"/>
    </source>
</evidence>
<dbReference type="Gene3D" id="3.10.450.50">
    <property type="match status" value="1"/>
</dbReference>
<reference evidence="2 3" key="1">
    <citation type="submission" date="2018-07" db="EMBL/GenBank/DDBJ databases">
        <title>Dyella tabacisoli L4-6T, whole genome shotgun sequence.</title>
        <authorList>
            <person name="Zhou X.-K."/>
            <person name="Li W.-J."/>
            <person name="Duan Y.-Q."/>
        </authorList>
    </citation>
    <scope>NUCLEOTIDE SEQUENCE [LARGE SCALE GENOMIC DNA]</scope>
    <source>
        <strain evidence="2 3">L4-6</strain>
    </source>
</reference>
<keyword evidence="3" id="KW-1185">Reference proteome</keyword>
<dbReference type="EMBL" id="QQAH01000022">
    <property type="protein sequence ID" value="RDD80070.1"/>
    <property type="molecule type" value="Genomic_DNA"/>
</dbReference>
<proteinExistence type="predicted"/>
<comment type="caution">
    <text evidence="2">The sequence shown here is derived from an EMBL/GenBank/DDBJ whole genome shotgun (WGS) entry which is preliminary data.</text>
</comment>
<dbReference type="SUPFAM" id="SSF54427">
    <property type="entry name" value="NTF2-like"/>
    <property type="match status" value="1"/>
</dbReference>
<organism evidence="2 3">
    <name type="scientific">Dyella tabacisoli</name>
    <dbReference type="NCBI Taxonomy" id="2282381"/>
    <lineage>
        <taxon>Bacteria</taxon>
        <taxon>Pseudomonadati</taxon>
        <taxon>Pseudomonadota</taxon>
        <taxon>Gammaproteobacteria</taxon>
        <taxon>Lysobacterales</taxon>
        <taxon>Rhodanobacteraceae</taxon>
        <taxon>Dyella</taxon>
    </lineage>
</organism>
<evidence type="ECO:0000259" key="1">
    <source>
        <dbReference type="Pfam" id="PF14534"/>
    </source>
</evidence>
<dbReference type="OrthoDB" id="120856at2"/>
<accession>A0A369UKE9</accession>